<feature type="region of interest" description="Disordered" evidence="11">
    <location>
        <begin position="1"/>
        <end position="23"/>
    </location>
</feature>
<dbReference type="Gene3D" id="1.10.150.20">
    <property type="entry name" value="5' to 3' exonuclease, C-terminal subdomain"/>
    <property type="match status" value="2"/>
</dbReference>
<feature type="binding site" evidence="10">
    <location>
        <position position="422"/>
    </location>
    <ligand>
        <name>Zn(2+)</name>
        <dbReference type="ChEBI" id="CHEBI:29105"/>
    </ligand>
</feature>
<evidence type="ECO:0000256" key="1">
    <source>
        <dbReference type="ARBA" id="ARBA00004067"/>
    </source>
</evidence>
<keyword evidence="8 10" id="KW-0234">DNA repair</keyword>
<feature type="domain" description="BRCT" evidence="12">
    <location>
        <begin position="579"/>
        <end position="665"/>
    </location>
</feature>
<comment type="catalytic activity">
    <reaction evidence="9 10">
        <text>NAD(+) + (deoxyribonucleotide)n-3'-hydroxyl + 5'-phospho-(deoxyribonucleotide)m = (deoxyribonucleotide)n+m + AMP + beta-nicotinamide D-nucleotide.</text>
        <dbReference type="EC" id="6.5.1.2"/>
    </reaction>
</comment>
<evidence type="ECO:0000256" key="5">
    <source>
        <dbReference type="ARBA" id="ARBA00022763"/>
    </source>
</evidence>
<dbReference type="SMART" id="SM00532">
    <property type="entry name" value="LIGANc"/>
    <property type="match status" value="1"/>
</dbReference>
<dbReference type="Gene3D" id="3.30.470.30">
    <property type="entry name" value="DNA ligase/mRNA capping enzyme"/>
    <property type="match status" value="1"/>
</dbReference>
<evidence type="ECO:0000256" key="8">
    <source>
        <dbReference type="ARBA" id="ARBA00023204"/>
    </source>
</evidence>
<dbReference type="GO" id="GO:0006281">
    <property type="term" value="P:DNA repair"/>
    <property type="evidence" value="ECO:0007669"/>
    <property type="project" value="UniProtKB-KW"/>
</dbReference>
<sequence>MKQGNLFAAQPRPASLQGGLDSNAEQRARIDELAQRVERYRASYYAGNTEISDAAYDALEDELRALDPTHPVLARVGSSALVTEWEKARHEIPMGSLNKVVNEDELRAWVARCEELLGKEPHAPVASDLFVAEKLDGISIEVLYKDGKLVDAITRGDGEWGERITANVARMKGVPARIRERGHLSVRGEIILRLSDMKAHFPGVTSPRNMAAGLSKRFDGQGAERCTVMFYDVAEHAEIPTCRRRFEWLRELGFATPRSAHGTLDDVIDLYRKYGSELRGALDYEIDGLVVYVDSLNLQTVLGDLNRRPRGAVAFKFASPAKVSKVVAIQWDTGPSGRVTPVAIVEPVELAGAVVQRASLHNAANVRTLGLGVGDEVLVSRRNDVIPYVEEVVEKHGPAAQPPTTCGVCSGALVTEGEYILCRNASCRALIEGRIHNWIDAIGALEWGDKLIEQLVAAGHLREPLDLYKLKVKDIADLERRGEKIAKKCLDQIQSRLPLTLPVFLTALGIEGFALQTARLLVSAGHDTLDKVRAAKEAELAAIPGLGAIKAANITRGLAARKDEIDRLIAGGIQPVTTAAEGPLGGLTFCFTGSGTRPRGELTQLVESNGGRVLGSVTKELNYLIIADTSSTSSKAEKARKYGTKLITEEQLDQLIEERRAAGAS</sequence>
<keyword evidence="3 10" id="KW-0235">DNA replication</keyword>
<keyword evidence="14" id="KW-1185">Reference proteome</keyword>
<dbReference type="Gene3D" id="1.10.287.610">
    <property type="entry name" value="Helix hairpin bin"/>
    <property type="match status" value="1"/>
</dbReference>
<dbReference type="Pfam" id="PF00533">
    <property type="entry name" value="BRCT"/>
    <property type="match status" value="1"/>
</dbReference>
<dbReference type="SMART" id="SM00292">
    <property type="entry name" value="BRCT"/>
    <property type="match status" value="1"/>
</dbReference>
<evidence type="ECO:0000256" key="7">
    <source>
        <dbReference type="ARBA" id="ARBA00023027"/>
    </source>
</evidence>
<dbReference type="InterPro" id="IPR001679">
    <property type="entry name" value="DNA_ligase"/>
</dbReference>
<keyword evidence="10" id="KW-0464">Manganese</keyword>
<dbReference type="GO" id="GO:0046872">
    <property type="term" value="F:metal ion binding"/>
    <property type="evidence" value="ECO:0007669"/>
    <property type="project" value="UniProtKB-KW"/>
</dbReference>
<dbReference type="GO" id="GO:0006260">
    <property type="term" value="P:DNA replication"/>
    <property type="evidence" value="ECO:0007669"/>
    <property type="project" value="UniProtKB-KW"/>
</dbReference>
<feature type="binding site" evidence="10">
    <location>
        <begin position="96"/>
        <end position="97"/>
    </location>
    <ligand>
        <name>NAD(+)</name>
        <dbReference type="ChEBI" id="CHEBI:57540"/>
    </ligand>
</feature>
<proteinExistence type="inferred from homology"/>
<protein>
    <recommendedName>
        <fullName evidence="10">DNA ligase</fullName>
        <ecNumber evidence="10">6.5.1.2</ecNumber>
    </recommendedName>
    <alternativeName>
        <fullName evidence="10">Polydeoxyribonucleotide synthase [NAD(+)]</fullName>
    </alternativeName>
</protein>
<feature type="binding site" evidence="10">
    <location>
        <position position="316"/>
    </location>
    <ligand>
        <name>NAD(+)</name>
        <dbReference type="ChEBI" id="CHEBI:57540"/>
    </ligand>
</feature>
<dbReference type="InterPro" id="IPR036420">
    <property type="entry name" value="BRCT_dom_sf"/>
</dbReference>
<keyword evidence="4 10" id="KW-0479">Metal-binding</keyword>
<dbReference type="NCBIfam" id="NF005932">
    <property type="entry name" value="PRK07956.1"/>
    <property type="match status" value="1"/>
</dbReference>
<evidence type="ECO:0000313" key="14">
    <source>
        <dbReference type="Proteomes" id="UP000019678"/>
    </source>
</evidence>
<dbReference type="InterPro" id="IPR013840">
    <property type="entry name" value="DNAligase_N"/>
</dbReference>
<comment type="cofactor">
    <cofactor evidence="10">
        <name>Mg(2+)</name>
        <dbReference type="ChEBI" id="CHEBI:18420"/>
    </cofactor>
    <cofactor evidence="10">
        <name>Mn(2+)</name>
        <dbReference type="ChEBI" id="CHEBI:29035"/>
    </cofactor>
</comment>
<dbReference type="InterPro" id="IPR010994">
    <property type="entry name" value="RuvA_2-like"/>
</dbReference>
<keyword evidence="7 10" id="KW-0520">NAD</keyword>
<dbReference type="PIRSF" id="PIRSF001604">
    <property type="entry name" value="LigA"/>
    <property type="match status" value="1"/>
</dbReference>
<evidence type="ECO:0000256" key="9">
    <source>
        <dbReference type="ARBA" id="ARBA00034005"/>
    </source>
</evidence>
<dbReference type="SUPFAM" id="SSF50249">
    <property type="entry name" value="Nucleic acid-binding proteins"/>
    <property type="match status" value="1"/>
</dbReference>
<feature type="binding site" evidence="10">
    <location>
        <position position="409"/>
    </location>
    <ligand>
        <name>Zn(2+)</name>
        <dbReference type="ChEBI" id="CHEBI:29105"/>
    </ligand>
</feature>
<feature type="active site" description="N6-AMP-lysine intermediate" evidence="10">
    <location>
        <position position="134"/>
    </location>
</feature>
<dbReference type="Gene3D" id="2.40.50.140">
    <property type="entry name" value="Nucleic acid-binding proteins"/>
    <property type="match status" value="1"/>
</dbReference>
<evidence type="ECO:0000256" key="4">
    <source>
        <dbReference type="ARBA" id="ARBA00022723"/>
    </source>
</evidence>
<dbReference type="GO" id="GO:0003911">
    <property type="term" value="F:DNA ligase (NAD+) activity"/>
    <property type="evidence" value="ECO:0007669"/>
    <property type="project" value="UniProtKB-UniRule"/>
</dbReference>
<keyword evidence="5 10" id="KW-0227">DNA damage</keyword>
<comment type="similarity">
    <text evidence="10">Belongs to the NAD-dependent DNA ligase family. LigA subfamily.</text>
</comment>
<dbReference type="Gene3D" id="3.40.50.10190">
    <property type="entry name" value="BRCT domain"/>
    <property type="match status" value="1"/>
</dbReference>
<dbReference type="OrthoDB" id="9759736at2"/>
<name>A0A017T8F1_9BACT</name>
<dbReference type="HAMAP" id="MF_01588">
    <property type="entry name" value="DNA_ligase_A"/>
    <property type="match status" value="1"/>
</dbReference>
<evidence type="ECO:0000313" key="13">
    <source>
        <dbReference type="EMBL" id="EYF05257.1"/>
    </source>
</evidence>
<feature type="binding site" evidence="10">
    <location>
        <position position="406"/>
    </location>
    <ligand>
        <name>Zn(2+)</name>
        <dbReference type="ChEBI" id="CHEBI:29105"/>
    </ligand>
</feature>
<accession>A0A017T8F1</accession>
<dbReference type="STRING" id="1192034.CAP_3397"/>
<dbReference type="InterPro" id="IPR004150">
    <property type="entry name" value="NAD_DNA_ligase_OB"/>
</dbReference>
<gene>
    <name evidence="10" type="primary">ligA</name>
    <name evidence="13" type="ORF">CAP_3397</name>
</gene>
<keyword evidence="10" id="KW-0460">Magnesium</keyword>
<dbReference type="EMBL" id="ASRX01000025">
    <property type="protein sequence ID" value="EYF05257.1"/>
    <property type="molecule type" value="Genomic_DNA"/>
</dbReference>
<comment type="caution">
    <text evidence="13">The sequence shown here is derived from an EMBL/GenBank/DDBJ whole genome shotgun (WGS) entry which is preliminary data.</text>
</comment>
<comment type="function">
    <text evidence="1 10">DNA ligase that catalyzes the formation of phosphodiester linkages between 5'-phosphoryl and 3'-hydroxyl groups in double-stranded DNA using NAD as a coenzyme and as the energy source for the reaction. It is essential for DNA replication and repair of damaged DNA.</text>
</comment>
<evidence type="ECO:0000256" key="11">
    <source>
        <dbReference type="SAM" id="MobiDB-lite"/>
    </source>
</evidence>
<reference evidence="13 14" key="1">
    <citation type="submission" date="2013-05" db="EMBL/GenBank/DDBJ databases">
        <title>Genome assembly of Chondromyces apiculatus DSM 436.</title>
        <authorList>
            <person name="Sharma G."/>
            <person name="Khatri I."/>
            <person name="Kaur C."/>
            <person name="Mayilraj S."/>
            <person name="Subramanian S."/>
        </authorList>
    </citation>
    <scope>NUCLEOTIDE SEQUENCE [LARGE SCALE GENOMIC DNA]</scope>
    <source>
        <strain evidence="13 14">DSM 436</strain>
    </source>
</reference>
<organism evidence="13 14">
    <name type="scientific">Chondromyces apiculatus DSM 436</name>
    <dbReference type="NCBI Taxonomy" id="1192034"/>
    <lineage>
        <taxon>Bacteria</taxon>
        <taxon>Pseudomonadati</taxon>
        <taxon>Myxococcota</taxon>
        <taxon>Polyangia</taxon>
        <taxon>Polyangiales</taxon>
        <taxon>Polyangiaceae</taxon>
        <taxon>Chondromyces</taxon>
    </lineage>
</organism>
<feature type="binding site" evidence="10">
    <location>
        <position position="427"/>
    </location>
    <ligand>
        <name>Zn(2+)</name>
        <dbReference type="ChEBI" id="CHEBI:29105"/>
    </ligand>
</feature>
<evidence type="ECO:0000256" key="10">
    <source>
        <dbReference type="HAMAP-Rule" id="MF_01588"/>
    </source>
</evidence>
<dbReference type="Pfam" id="PF14520">
    <property type="entry name" value="HHH_5"/>
    <property type="match status" value="1"/>
</dbReference>
<dbReference type="Pfam" id="PF03120">
    <property type="entry name" value="OB_DNA_ligase"/>
    <property type="match status" value="1"/>
</dbReference>
<dbReference type="SUPFAM" id="SSF56091">
    <property type="entry name" value="DNA ligase/mRNA capping enzyme, catalytic domain"/>
    <property type="match status" value="1"/>
</dbReference>
<dbReference type="RefSeq" id="WP_044242484.1">
    <property type="nucleotide sequence ID" value="NZ_ASRX01000025.1"/>
</dbReference>
<dbReference type="Proteomes" id="UP000019678">
    <property type="component" value="Unassembled WGS sequence"/>
</dbReference>
<dbReference type="InterPro" id="IPR013839">
    <property type="entry name" value="DNAligase_adenylation"/>
</dbReference>
<evidence type="ECO:0000256" key="6">
    <source>
        <dbReference type="ARBA" id="ARBA00022833"/>
    </source>
</evidence>
<dbReference type="NCBIfam" id="TIGR00575">
    <property type="entry name" value="dnlj"/>
    <property type="match status" value="1"/>
</dbReference>
<dbReference type="InterPro" id="IPR012340">
    <property type="entry name" value="NA-bd_OB-fold"/>
</dbReference>
<dbReference type="CDD" id="cd17748">
    <property type="entry name" value="BRCT_DNA_ligase_like"/>
    <property type="match status" value="1"/>
</dbReference>
<evidence type="ECO:0000256" key="3">
    <source>
        <dbReference type="ARBA" id="ARBA00022705"/>
    </source>
</evidence>
<dbReference type="EC" id="6.5.1.2" evidence="10"/>
<dbReference type="PROSITE" id="PS50172">
    <property type="entry name" value="BRCT"/>
    <property type="match status" value="1"/>
</dbReference>
<dbReference type="InterPro" id="IPR001357">
    <property type="entry name" value="BRCT_dom"/>
</dbReference>
<keyword evidence="6 10" id="KW-0862">Zinc</keyword>
<dbReference type="SUPFAM" id="SSF47781">
    <property type="entry name" value="RuvA domain 2-like"/>
    <property type="match status" value="1"/>
</dbReference>
<evidence type="ECO:0000256" key="2">
    <source>
        <dbReference type="ARBA" id="ARBA00022598"/>
    </source>
</evidence>
<comment type="caution">
    <text evidence="10">Lacks conserved residue(s) required for the propagation of feature annotation.</text>
</comment>
<keyword evidence="2 10" id="KW-0436">Ligase</keyword>
<feature type="binding site" evidence="10">
    <location>
        <position position="189"/>
    </location>
    <ligand>
        <name>NAD(+)</name>
        <dbReference type="ChEBI" id="CHEBI:57540"/>
    </ligand>
</feature>
<dbReference type="AlphaFoldDB" id="A0A017T8F1"/>
<evidence type="ECO:0000259" key="12">
    <source>
        <dbReference type="PROSITE" id="PS50172"/>
    </source>
</evidence>
<dbReference type="SUPFAM" id="SSF52113">
    <property type="entry name" value="BRCT domain"/>
    <property type="match status" value="1"/>
</dbReference>
<feature type="binding site" evidence="10">
    <location>
        <begin position="53"/>
        <end position="57"/>
    </location>
    <ligand>
        <name>NAD(+)</name>
        <dbReference type="ChEBI" id="CHEBI:57540"/>
    </ligand>
</feature>
<dbReference type="Pfam" id="PF01653">
    <property type="entry name" value="DNA_ligase_aden"/>
    <property type="match status" value="1"/>
</dbReference>
<feature type="binding site" evidence="10">
    <location>
        <position position="155"/>
    </location>
    <ligand>
        <name>NAD(+)</name>
        <dbReference type="ChEBI" id="CHEBI:57540"/>
    </ligand>
</feature>
<dbReference type="eggNOG" id="COG0272">
    <property type="taxonomic scope" value="Bacteria"/>
</dbReference>